<evidence type="ECO:0000313" key="4">
    <source>
        <dbReference type="Proteomes" id="UP000564378"/>
    </source>
</evidence>
<comment type="caution">
    <text evidence="3">The sequence shown here is derived from an EMBL/GenBank/DDBJ whole genome shotgun (WGS) entry which is preliminary data.</text>
</comment>
<keyword evidence="1" id="KW-0472">Membrane</keyword>
<sequence length="193" mass="20163">MSGKNVFWIVLIFVAAFVGAFIGPALLGDMPIGVVALLLVLILGGTIGFVVYSLSGNRGGAAASGEELASARAFAPADGKGRIYIIRRGFVAALQGMNVEIDGVFSGQIKSKQFLMAELDPGTYRLSAQMARAAKAKNAMAIELRAGEAVAIQAFIEMGAVSGKVIFERVEPPVAKAQVATMKMLHWSDTASG</sequence>
<dbReference type="EMBL" id="JACJVJ010000002">
    <property type="protein sequence ID" value="MBC2777809.1"/>
    <property type="molecule type" value="Genomic_DNA"/>
</dbReference>
<organism evidence="3 4">
    <name type="scientific">Parasphingopyxis marina</name>
    <dbReference type="NCBI Taxonomy" id="2761622"/>
    <lineage>
        <taxon>Bacteria</taxon>
        <taxon>Pseudomonadati</taxon>
        <taxon>Pseudomonadota</taxon>
        <taxon>Alphaproteobacteria</taxon>
        <taxon>Sphingomonadales</taxon>
        <taxon>Sphingomonadaceae</taxon>
        <taxon>Parasphingopyxis</taxon>
    </lineage>
</organism>
<evidence type="ECO:0000256" key="1">
    <source>
        <dbReference type="SAM" id="Phobius"/>
    </source>
</evidence>
<protein>
    <submittedName>
        <fullName evidence="3">DUF2846 domain-containing protein</fullName>
    </submittedName>
</protein>
<dbReference type="Proteomes" id="UP000564378">
    <property type="component" value="Unassembled WGS sequence"/>
</dbReference>
<dbReference type="RefSeq" id="WP_185801122.1">
    <property type="nucleotide sequence ID" value="NZ_JACJVJ010000002.1"/>
</dbReference>
<feature type="domain" description="DUF2846" evidence="2">
    <location>
        <begin position="78"/>
        <end position="159"/>
    </location>
</feature>
<reference evidence="3 4" key="1">
    <citation type="submission" date="2020-08" db="EMBL/GenBank/DDBJ databases">
        <title>Draft genome sequence of Parasphingopyxis sp. GrpM-11.</title>
        <authorList>
            <person name="Oh J."/>
            <person name="Roh D.-H."/>
        </authorList>
    </citation>
    <scope>NUCLEOTIDE SEQUENCE [LARGE SCALE GENOMIC DNA]</scope>
    <source>
        <strain evidence="3 4">GrpM-11</strain>
    </source>
</reference>
<keyword evidence="1" id="KW-1133">Transmembrane helix</keyword>
<gene>
    <name evidence="3" type="ORF">H6P80_09265</name>
</gene>
<accession>A0A842HZK2</accession>
<feature type="transmembrane region" description="Helical" evidence="1">
    <location>
        <begin position="6"/>
        <end position="27"/>
    </location>
</feature>
<proteinExistence type="predicted"/>
<dbReference type="Pfam" id="PF11008">
    <property type="entry name" value="DUF2846"/>
    <property type="match status" value="1"/>
</dbReference>
<evidence type="ECO:0000313" key="3">
    <source>
        <dbReference type="EMBL" id="MBC2777809.1"/>
    </source>
</evidence>
<dbReference type="AlphaFoldDB" id="A0A842HZK2"/>
<name>A0A842HZK2_9SPHN</name>
<dbReference type="InterPro" id="IPR022548">
    <property type="entry name" value="DUF2846"/>
</dbReference>
<keyword evidence="1" id="KW-0812">Transmembrane</keyword>
<evidence type="ECO:0000259" key="2">
    <source>
        <dbReference type="Pfam" id="PF11008"/>
    </source>
</evidence>
<keyword evidence="4" id="KW-1185">Reference proteome</keyword>
<feature type="transmembrane region" description="Helical" evidence="1">
    <location>
        <begin position="34"/>
        <end position="54"/>
    </location>
</feature>